<keyword evidence="2" id="KW-1185">Reference proteome</keyword>
<dbReference type="Proteomes" id="UP001163203">
    <property type="component" value="Chromosome"/>
</dbReference>
<accession>A0ABY7B0P6</accession>
<gene>
    <name evidence="1" type="ORF">ORV05_34235</name>
</gene>
<sequence length="42" mass="4569">MSVSQKELEATPIFAALTAEIDLEQLLGDAIESPQQASQHEE</sequence>
<dbReference type="EMBL" id="CP113836">
    <property type="protein sequence ID" value="WAL65860.1"/>
    <property type="molecule type" value="Genomic_DNA"/>
</dbReference>
<reference evidence="1" key="1">
    <citation type="submission" date="2022-11" db="EMBL/GenBank/DDBJ databases">
        <authorList>
            <person name="Mo P."/>
        </authorList>
    </citation>
    <scope>NUCLEOTIDE SEQUENCE</scope>
    <source>
        <strain evidence="1">HUAS 11-8</strain>
    </source>
</reference>
<proteinExistence type="predicted"/>
<organism evidence="1 2">
    <name type="scientific">Amycolatopsis cynarae</name>
    <dbReference type="NCBI Taxonomy" id="2995223"/>
    <lineage>
        <taxon>Bacteria</taxon>
        <taxon>Bacillati</taxon>
        <taxon>Actinomycetota</taxon>
        <taxon>Actinomycetes</taxon>
        <taxon>Pseudonocardiales</taxon>
        <taxon>Pseudonocardiaceae</taxon>
        <taxon>Amycolatopsis</taxon>
    </lineage>
</organism>
<dbReference type="RefSeq" id="WP_268756004.1">
    <property type="nucleotide sequence ID" value="NZ_CP113836.1"/>
</dbReference>
<evidence type="ECO:0000313" key="2">
    <source>
        <dbReference type="Proteomes" id="UP001163203"/>
    </source>
</evidence>
<protein>
    <submittedName>
        <fullName evidence="1">Uncharacterized protein</fullName>
    </submittedName>
</protein>
<name>A0ABY7B0P6_9PSEU</name>
<evidence type="ECO:0000313" key="1">
    <source>
        <dbReference type="EMBL" id="WAL65860.1"/>
    </source>
</evidence>